<dbReference type="RefSeq" id="WP_194704219.1">
    <property type="nucleotide sequence ID" value="NZ_JADKNH010000026.1"/>
</dbReference>
<dbReference type="PROSITE" id="PS50042">
    <property type="entry name" value="CNMP_BINDING_3"/>
    <property type="match status" value="1"/>
</dbReference>
<dbReference type="Pfam" id="PF00027">
    <property type="entry name" value="cNMP_binding"/>
    <property type="match status" value="1"/>
</dbReference>
<keyword evidence="3" id="KW-0804">Transcription</keyword>
<dbReference type="Proteomes" id="UP000614200">
    <property type="component" value="Unassembled WGS sequence"/>
</dbReference>
<reference evidence="6 7" key="1">
    <citation type="submission" date="2020-11" db="EMBL/GenBank/DDBJ databases">
        <title>Fusibacter basophilias sp. nov.</title>
        <authorList>
            <person name="Qiu D."/>
        </authorList>
    </citation>
    <scope>NUCLEOTIDE SEQUENCE [LARGE SCALE GENOMIC DNA]</scope>
    <source>
        <strain evidence="6 7">Q10-2</strain>
    </source>
</reference>
<feature type="domain" description="Cyclic nucleotide-binding" evidence="4">
    <location>
        <begin position="36"/>
        <end position="118"/>
    </location>
</feature>
<proteinExistence type="predicted"/>
<evidence type="ECO:0000313" key="6">
    <source>
        <dbReference type="EMBL" id="MBF4695985.1"/>
    </source>
</evidence>
<evidence type="ECO:0000256" key="2">
    <source>
        <dbReference type="ARBA" id="ARBA00023125"/>
    </source>
</evidence>
<dbReference type="Gene3D" id="2.60.120.10">
    <property type="entry name" value="Jelly Rolls"/>
    <property type="match status" value="1"/>
</dbReference>
<evidence type="ECO:0000313" key="7">
    <source>
        <dbReference type="Proteomes" id="UP000614200"/>
    </source>
</evidence>
<evidence type="ECO:0000259" key="4">
    <source>
        <dbReference type="PROSITE" id="PS50042"/>
    </source>
</evidence>
<organism evidence="6 7">
    <name type="scientific">Fusibacter ferrireducens</name>
    <dbReference type="NCBI Taxonomy" id="2785058"/>
    <lineage>
        <taxon>Bacteria</taxon>
        <taxon>Bacillati</taxon>
        <taxon>Bacillota</taxon>
        <taxon>Clostridia</taxon>
        <taxon>Eubacteriales</taxon>
        <taxon>Eubacteriales Family XII. Incertae Sedis</taxon>
        <taxon>Fusibacter</taxon>
    </lineage>
</organism>
<keyword evidence="2" id="KW-0238">DNA-binding</keyword>
<dbReference type="EMBL" id="JADKNH010000026">
    <property type="protein sequence ID" value="MBF4695985.1"/>
    <property type="molecule type" value="Genomic_DNA"/>
</dbReference>
<dbReference type="InterPro" id="IPR012318">
    <property type="entry name" value="HTH_CRP"/>
</dbReference>
<sequence length="226" mass="26585">MKRCTIEMLDDHLKSKVEQCRNIFESVYAFIHVDIFEARENIVYFNREINHLHYLIRGKAKTSLVHENGRRSIIQFVEPDEFIGELSLIDVEKQPKDVVAISECICISIAFADAKAILLKDDKFLLTLSRYIGEKLLKRTWYYTKNQNYELKNRLAAHLLMSANKGIYQEKHTETAEFLGVSYRHLLYTFKIFQEEGLIVKQKKGYRVDEKRLEILASDIEIGQYI</sequence>
<keyword evidence="7" id="KW-1185">Reference proteome</keyword>
<dbReference type="InterPro" id="IPR014710">
    <property type="entry name" value="RmlC-like_jellyroll"/>
</dbReference>
<evidence type="ECO:0000259" key="5">
    <source>
        <dbReference type="PROSITE" id="PS51063"/>
    </source>
</evidence>
<dbReference type="InterPro" id="IPR000595">
    <property type="entry name" value="cNMP-bd_dom"/>
</dbReference>
<gene>
    <name evidence="6" type="primary">yeiL</name>
    <name evidence="6" type="ORF">ISU02_23040</name>
</gene>
<dbReference type="InterPro" id="IPR018490">
    <property type="entry name" value="cNMP-bd_dom_sf"/>
</dbReference>
<name>A0ABS0A1G9_9FIRM</name>
<protein>
    <submittedName>
        <fullName evidence="6">Transcriptional regulator YeiL</fullName>
    </submittedName>
</protein>
<comment type="caution">
    <text evidence="6">The sequence shown here is derived from an EMBL/GenBank/DDBJ whole genome shotgun (WGS) entry which is preliminary data.</text>
</comment>
<accession>A0ABS0A1G9</accession>
<evidence type="ECO:0000256" key="3">
    <source>
        <dbReference type="ARBA" id="ARBA00023163"/>
    </source>
</evidence>
<dbReference type="NCBIfam" id="NF007707">
    <property type="entry name" value="PRK10402.1"/>
    <property type="match status" value="1"/>
</dbReference>
<dbReference type="PROSITE" id="PS51063">
    <property type="entry name" value="HTH_CRP_2"/>
    <property type="match status" value="1"/>
</dbReference>
<evidence type="ECO:0000256" key="1">
    <source>
        <dbReference type="ARBA" id="ARBA00023015"/>
    </source>
</evidence>
<dbReference type="SUPFAM" id="SSF51206">
    <property type="entry name" value="cAMP-binding domain-like"/>
    <property type="match status" value="1"/>
</dbReference>
<keyword evidence="1" id="KW-0805">Transcription regulation</keyword>
<dbReference type="CDD" id="cd00038">
    <property type="entry name" value="CAP_ED"/>
    <property type="match status" value="1"/>
</dbReference>
<feature type="domain" description="HTH crp-type" evidence="5">
    <location>
        <begin position="149"/>
        <end position="212"/>
    </location>
</feature>